<organism evidence="1 2">
    <name type="scientific">Variovorax beijingensis</name>
    <dbReference type="NCBI Taxonomy" id="2496117"/>
    <lineage>
        <taxon>Bacteria</taxon>
        <taxon>Pseudomonadati</taxon>
        <taxon>Pseudomonadota</taxon>
        <taxon>Betaproteobacteria</taxon>
        <taxon>Burkholderiales</taxon>
        <taxon>Comamonadaceae</taxon>
        <taxon>Variovorax</taxon>
    </lineage>
</organism>
<dbReference type="AlphaFoldDB" id="A0A561BAP0"/>
<dbReference type="Proteomes" id="UP000319722">
    <property type="component" value="Unassembled WGS sequence"/>
</dbReference>
<accession>A0A561BAP0</accession>
<comment type="caution">
    <text evidence="1">The sequence shown here is derived from an EMBL/GenBank/DDBJ whole genome shotgun (WGS) entry which is preliminary data.</text>
</comment>
<proteinExistence type="predicted"/>
<gene>
    <name evidence="1" type="ORF">FB547_11515</name>
</gene>
<sequence>MVGKQLQIAMNEADEKDFVAFLRSAADIRLIEAFAPTIEELWVDGFHPIFKGHHTYAIWNTAFAWTPEYGTVGEQAHDPNSVGWRYVSNADGAPLLHMTRSNSLSGVSGRLFWAKDFAAPGGLAYDVASFSQWIDSVWRWVRRHGKKSKDLDRPAGAYGTKPAVR</sequence>
<protein>
    <submittedName>
        <fullName evidence="1">Uncharacterized protein</fullName>
    </submittedName>
</protein>
<name>A0A561BAP0_9BURK</name>
<evidence type="ECO:0000313" key="2">
    <source>
        <dbReference type="Proteomes" id="UP000319722"/>
    </source>
</evidence>
<reference evidence="1 2" key="1">
    <citation type="submission" date="2019-06" db="EMBL/GenBank/DDBJ databases">
        <title>Sorghum-associated microbial communities from plants grown in Nebraska, USA.</title>
        <authorList>
            <person name="Schachtman D."/>
        </authorList>
    </citation>
    <scope>NUCLEOTIDE SEQUENCE [LARGE SCALE GENOMIC DNA]</scope>
    <source>
        <strain evidence="1 2">T529</strain>
    </source>
</reference>
<evidence type="ECO:0000313" key="1">
    <source>
        <dbReference type="EMBL" id="TWD75802.1"/>
    </source>
</evidence>
<dbReference type="EMBL" id="VIVL01000015">
    <property type="protein sequence ID" value="TWD75802.1"/>
    <property type="molecule type" value="Genomic_DNA"/>
</dbReference>